<dbReference type="EMBL" id="MU853236">
    <property type="protein sequence ID" value="KAK4120933.1"/>
    <property type="molecule type" value="Genomic_DNA"/>
</dbReference>
<dbReference type="Proteomes" id="UP001302602">
    <property type="component" value="Unassembled WGS sequence"/>
</dbReference>
<evidence type="ECO:0000313" key="2">
    <source>
        <dbReference type="Proteomes" id="UP001302602"/>
    </source>
</evidence>
<keyword evidence="2" id="KW-1185">Reference proteome</keyword>
<sequence>MDREDKNQAQFAATLKGKTYFLSDFGLTRQWSQALQSSRRIQRPSERDRKQERREALLFKGDGEPDELGPRPLVAWTWLWNDMYSNLYGEYIPRVLHLWGQKVFGMLVIDFTVQVLNAADTLLWILYPRFRWQPMNRAAASAARAIKRVVL</sequence>
<protein>
    <submittedName>
        <fullName evidence="1">Uncharacterized protein</fullName>
    </submittedName>
</protein>
<evidence type="ECO:0000313" key="1">
    <source>
        <dbReference type="EMBL" id="KAK4120933.1"/>
    </source>
</evidence>
<dbReference type="RefSeq" id="XP_062644704.1">
    <property type="nucleotide sequence ID" value="XM_062795719.1"/>
</dbReference>
<reference evidence="1" key="1">
    <citation type="journal article" date="2023" name="Mol. Phylogenet. Evol.">
        <title>Genome-scale phylogeny and comparative genomics of the fungal order Sordariales.</title>
        <authorList>
            <person name="Hensen N."/>
            <person name="Bonometti L."/>
            <person name="Westerberg I."/>
            <person name="Brannstrom I.O."/>
            <person name="Guillou S."/>
            <person name="Cros-Aarteil S."/>
            <person name="Calhoun S."/>
            <person name="Haridas S."/>
            <person name="Kuo A."/>
            <person name="Mondo S."/>
            <person name="Pangilinan J."/>
            <person name="Riley R."/>
            <person name="LaButti K."/>
            <person name="Andreopoulos B."/>
            <person name="Lipzen A."/>
            <person name="Chen C."/>
            <person name="Yan M."/>
            <person name="Daum C."/>
            <person name="Ng V."/>
            <person name="Clum A."/>
            <person name="Steindorff A."/>
            <person name="Ohm R.A."/>
            <person name="Martin F."/>
            <person name="Silar P."/>
            <person name="Natvig D.O."/>
            <person name="Lalanne C."/>
            <person name="Gautier V."/>
            <person name="Ament-Velasquez S.L."/>
            <person name="Kruys A."/>
            <person name="Hutchinson M.I."/>
            <person name="Powell A.J."/>
            <person name="Barry K."/>
            <person name="Miller A.N."/>
            <person name="Grigoriev I.V."/>
            <person name="Debuchy R."/>
            <person name="Gladieux P."/>
            <person name="Hiltunen Thoren M."/>
            <person name="Johannesson H."/>
        </authorList>
    </citation>
    <scope>NUCLEOTIDE SEQUENCE</scope>
    <source>
        <strain evidence="1">CBS 731.68</strain>
    </source>
</reference>
<reference evidence="1" key="2">
    <citation type="submission" date="2023-05" db="EMBL/GenBank/DDBJ databases">
        <authorList>
            <consortium name="Lawrence Berkeley National Laboratory"/>
            <person name="Steindorff A."/>
            <person name="Hensen N."/>
            <person name="Bonometti L."/>
            <person name="Westerberg I."/>
            <person name="Brannstrom I.O."/>
            <person name="Guillou S."/>
            <person name="Cros-Aarteil S."/>
            <person name="Calhoun S."/>
            <person name="Haridas S."/>
            <person name="Kuo A."/>
            <person name="Mondo S."/>
            <person name="Pangilinan J."/>
            <person name="Riley R."/>
            <person name="Labutti K."/>
            <person name="Andreopoulos B."/>
            <person name="Lipzen A."/>
            <person name="Chen C."/>
            <person name="Yanf M."/>
            <person name="Daum C."/>
            <person name="Ng V."/>
            <person name="Clum A."/>
            <person name="Ohm R."/>
            <person name="Martin F."/>
            <person name="Silar P."/>
            <person name="Natvig D."/>
            <person name="Lalanne C."/>
            <person name="Gautier V."/>
            <person name="Ament-Velasquez S.L."/>
            <person name="Kruys A."/>
            <person name="Hutchinson M.I."/>
            <person name="Powell A.J."/>
            <person name="Barry K."/>
            <person name="Miller A.N."/>
            <person name="Grigoriev I.V."/>
            <person name="Debuchy R."/>
            <person name="Gladieux P."/>
            <person name="Thoren M.H."/>
            <person name="Johannesson H."/>
        </authorList>
    </citation>
    <scope>NUCLEOTIDE SEQUENCE</scope>
    <source>
        <strain evidence="1">CBS 731.68</strain>
    </source>
</reference>
<proteinExistence type="predicted"/>
<name>A0AAN6TUJ7_9PEZI</name>
<gene>
    <name evidence="1" type="ORF">N657DRAFT_674020</name>
</gene>
<organism evidence="1 2">
    <name type="scientific">Parathielavia appendiculata</name>
    <dbReference type="NCBI Taxonomy" id="2587402"/>
    <lineage>
        <taxon>Eukaryota</taxon>
        <taxon>Fungi</taxon>
        <taxon>Dikarya</taxon>
        <taxon>Ascomycota</taxon>
        <taxon>Pezizomycotina</taxon>
        <taxon>Sordariomycetes</taxon>
        <taxon>Sordariomycetidae</taxon>
        <taxon>Sordariales</taxon>
        <taxon>Chaetomiaceae</taxon>
        <taxon>Parathielavia</taxon>
    </lineage>
</organism>
<dbReference type="AlphaFoldDB" id="A0AAN6TUJ7"/>
<accession>A0AAN6TUJ7</accession>
<comment type="caution">
    <text evidence="1">The sequence shown here is derived from an EMBL/GenBank/DDBJ whole genome shotgun (WGS) entry which is preliminary data.</text>
</comment>
<dbReference type="GeneID" id="87832487"/>